<feature type="transmembrane region" description="Helical" evidence="1">
    <location>
        <begin position="149"/>
        <end position="165"/>
    </location>
</feature>
<keyword evidence="1" id="KW-1133">Transmembrane helix</keyword>
<protein>
    <submittedName>
        <fullName evidence="2">Uncharacterized protein</fullName>
    </submittedName>
</protein>
<feature type="transmembrane region" description="Helical" evidence="1">
    <location>
        <begin position="177"/>
        <end position="194"/>
    </location>
</feature>
<organism evidence="2 3">
    <name type="scientific">Flavihumibacter solisilvae</name>
    <dbReference type="NCBI Taxonomy" id="1349421"/>
    <lineage>
        <taxon>Bacteria</taxon>
        <taxon>Pseudomonadati</taxon>
        <taxon>Bacteroidota</taxon>
        <taxon>Chitinophagia</taxon>
        <taxon>Chitinophagales</taxon>
        <taxon>Chitinophagaceae</taxon>
        <taxon>Flavihumibacter</taxon>
    </lineage>
</organism>
<feature type="transmembrane region" description="Helical" evidence="1">
    <location>
        <begin position="80"/>
        <end position="103"/>
    </location>
</feature>
<reference evidence="2 3" key="1">
    <citation type="submission" date="2014-11" db="EMBL/GenBank/DDBJ databases">
        <title>Genome sequence of Flavihumibacter solisilvae 3-3.</title>
        <authorList>
            <person name="Zhou G."/>
            <person name="Li M."/>
            <person name="Wang G."/>
        </authorList>
    </citation>
    <scope>NUCLEOTIDE SEQUENCE [LARGE SCALE GENOMIC DNA]</scope>
    <source>
        <strain evidence="2 3">3-3</strain>
    </source>
</reference>
<feature type="transmembrane region" description="Helical" evidence="1">
    <location>
        <begin position="46"/>
        <end position="68"/>
    </location>
</feature>
<evidence type="ECO:0000256" key="1">
    <source>
        <dbReference type="SAM" id="Phobius"/>
    </source>
</evidence>
<dbReference type="OrthoDB" id="648493at2"/>
<name>A0A0C1IJL2_9BACT</name>
<proteinExistence type="predicted"/>
<comment type="caution">
    <text evidence="2">The sequence shown here is derived from an EMBL/GenBank/DDBJ whole genome shotgun (WGS) entry which is preliminary data.</text>
</comment>
<keyword evidence="1" id="KW-0812">Transmembrane</keyword>
<feature type="transmembrane region" description="Helical" evidence="1">
    <location>
        <begin position="115"/>
        <end position="137"/>
    </location>
</feature>
<keyword evidence="1" id="KW-0472">Membrane</keyword>
<dbReference type="AlphaFoldDB" id="A0A0C1IJL2"/>
<evidence type="ECO:0000313" key="3">
    <source>
        <dbReference type="Proteomes" id="UP000031408"/>
    </source>
</evidence>
<dbReference type="EMBL" id="JSVC01000013">
    <property type="protein sequence ID" value="KIC94375.1"/>
    <property type="molecule type" value="Genomic_DNA"/>
</dbReference>
<feature type="transmembrane region" description="Helical" evidence="1">
    <location>
        <begin position="12"/>
        <end position="34"/>
    </location>
</feature>
<dbReference type="STRING" id="1349421.OI18_12200"/>
<dbReference type="Proteomes" id="UP000031408">
    <property type="component" value="Unassembled WGS sequence"/>
</dbReference>
<gene>
    <name evidence="2" type="ORF">OI18_12200</name>
</gene>
<dbReference type="RefSeq" id="WP_039140135.1">
    <property type="nucleotide sequence ID" value="NZ_JSVC01000013.1"/>
</dbReference>
<sequence>MATITKKKKKTSFYLVIGITGIFAVLGGFFTTYLSPMTGAQFHLPAVIHIHGAFAFAWILLFLAQSVVIKSRNFPLHKTLGYCGIFIALGTALTMLPAGFFAVEKGLAKGEGQTAISSLPGVFTSAIMFIALVGAGYWYRKNPRYHKRIMLLATIVLLWPAWFRFRHYFPSVPRPDIWFAVVLADSLIIIAWIADGLTYGKVHPVLLYTGLFIIGEHALEVALFDSEPWRVLANCLYGISGG</sequence>
<keyword evidence="3" id="KW-1185">Reference proteome</keyword>
<accession>A0A0C1IJL2</accession>
<evidence type="ECO:0000313" key="2">
    <source>
        <dbReference type="EMBL" id="KIC94375.1"/>
    </source>
</evidence>